<evidence type="ECO:0000313" key="1">
    <source>
        <dbReference type="EMBL" id="EMI15770.1"/>
    </source>
</evidence>
<accession>M5R8R2</accession>
<keyword evidence="2" id="KW-1185">Reference proteome</keyword>
<comment type="caution">
    <text evidence="1">The sequence shown here is derived from an EMBL/GenBank/DDBJ whole genome shotgun (WGS) entry which is preliminary data.</text>
</comment>
<dbReference type="Proteomes" id="UP000011991">
    <property type="component" value="Unassembled WGS sequence"/>
</dbReference>
<dbReference type="InterPro" id="IPR038282">
    <property type="entry name" value="DUF2267_sf"/>
</dbReference>
<dbReference type="PATRIC" id="fig|1265738.3.peg.7276"/>
<dbReference type="Gene3D" id="1.10.490.110">
    <property type="entry name" value="Uncharacterized conserved protein DUF2267"/>
    <property type="match status" value="1"/>
</dbReference>
<dbReference type="OrthoDB" id="20942at2"/>
<evidence type="ECO:0000313" key="2">
    <source>
        <dbReference type="Proteomes" id="UP000011991"/>
    </source>
</evidence>
<gene>
    <name evidence="1" type="ORF">RMSM_07297</name>
</gene>
<proteinExistence type="predicted"/>
<dbReference type="AlphaFoldDB" id="M5R8R2"/>
<dbReference type="Pfam" id="PF10025">
    <property type="entry name" value="DUF2267"/>
    <property type="match status" value="1"/>
</dbReference>
<organism evidence="1 2">
    <name type="scientific">Rhodopirellula maiorica SM1</name>
    <dbReference type="NCBI Taxonomy" id="1265738"/>
    <lineage>
        <taxon>Bacteria</taxon>
        <taxon>Pseudomonadati</taxon>
        <taxon>Planctomycetota</taxon>
        <taxon>Planctomycetia</taxon>
        <taxon>Pirellulales</taxon>
        <taxon>Pirellulaceae</taxon>
        <taxon>Novipirellula</taxon>
    </lineage>
</organism>
<dbReference type="RefSeq" id="WP_008708343.1">
    <property type="nucleotide sequence ID" value="NZ_ANOG01001042.1"/>
</dbReference>
<dbReference type="EMBL" id="ANOG01001042">
    <property type="protein sequence ID" value="EMI15770.1"/>
    <property type="molecule type" value="Genomic_DNA"/>
</dbReference>
<sequence>MSTVQKTKQWIKELMRELQWEDPQKTYHGTCAMLHALRDRLTLHKTADLASQLPMLLFSKV</sequence>
<name>M5R8R2_9BACT</name>
<reference evidence="1 2" key="1">
    <citation type="journal article" date="2013" name="Mar. Genomics">
        <title>Expression of sulfatases in Rhodopirellula baltica and the diversity of sulfatases in the genus Rhodopirellula.</title>
        <authorList>
            <person name="Wegner C.E."/>
            <person name="Richter-Heitmann T."/>
            <person name="Klindworth A."/>
            <person name="Klockow C."/>
            <person name="Richter M."/>
            <person name="Achstetter T."/>
            <person name="Glockner F.O."/>
            <person name="Harder J."/>
        </authorList>
    </citation>
    <scope>NUCLEOTIDE SEQUENCE [LARGE SCALE GENOMIC DNA]</scope>
    <source>
        <strain evidence="1 2">SM1</strain>
    </source>
</reference>
<dbReference type="InterPro" id="IPR018727">
    <property type="entry name" value="DUF2267"/>
</dbReference>
<protein>
    <submittedName>
        <fullName evidence="1">Uncharacterized protein</fullName>
    </submittedName>
</protein>